<reference evidence="3 4" key="1">
    <citation type="submission" date="2016-10" db="EMBL/GenBank/DDBJ databases">
        <authorList>
            <person name="de Groot N.N."/>
        </authorList>
    </citation>
    <scope>NUCLEOTIDE SEQUENCE [LARGE SCALE GENOMIC DNA]</scope>
    <source>
        <strain evidence="3 4">DSM 19981</strain>
    </source>
</reference>
<keyword evidence="2" id="KW-1133">Transmembrane helix</keyword>
<feature type="coiled-coil region" evidence="1">
    <location>
        <begin position="178"/>
        <end position="234"/>
    </location>
</feature>
<organism evidence="3 4">
    <name type="scientific">Falsiroseomonas stagni DSM 19981</name>
    <dbReference type="NCBI Taxonomy" id="1123062"/>
    <lineage>
        <taxon>Bacteria</taxon>
        <taxon>Pseudomonadati</taxon>
        <taxon>Pseudomonadota</taxon>
        <taxon>Alphaproteobacteria</taxon>
        <taxon>Acetobacterales</taxon>
        <taxon>Roseomonadaceae</taxon>
        <taxon>Falsiroseomonas</taxon>
    </lineage>
</organism>
<name>A0A1I4D2L9_9PROT</name>
<gene>
    <name evidence="3" type="ORF">SAMN02745775_109132</name>
</gene>
<dbReference type="AlphaFoldDB" id="A0A1I4D2L9"/>
<feature type="transmembrane region" description="Helical" evidence="2">
    <location>
        <begin position="297"/>
        <end position="317"/>
    </location>
</feature>
<keyword evidence="1" id="KW-0175">Coiled coil</keyword>
<proteinExistence type="predicted"/>
<accession>A0A1I4D2L9</accession>
<dbReference type="EMBL" id="FOSQ01000009">
    <property type="protein sequence ID" value="SFK87954.1"/>
    <property type="molecule type" value="Genomic_DNA"/>
</dbReference>
<evidence type="ECO:0000256" key="1">
    <source>
        <dbReference type="SAM" id="Coils"/>
    </source>
</evidence>
<dbReference type="RefSeq" id="WP_139226122.1">
    <property type="nucleotide sequence ID" value="NZ_FOSQ01000009.1"/>
</dbReference>
<dbReference type="Proteomes" id="UP000199473">
    <property type="component" value="Unassembled WGS sequence"/>
</dbReference>
<feature type="transmembrane region" description="Helical" evidence="2">
    <location>
        <begin position="264"/>
        <end position="285"/>
    </location>
</feature>
<keyword evidence="2" id="KW-0812">Transmembrane</keyword>
<dbReference type="STRING" id="1123062.SAMN02745775_109132"/>
<evidence type="ECO:0000313" key="4">
    <source>
        <dbReference type="Proteomes" id="UP000199473"/>
    </source>
</evidence>
<evidence type="ECO:0000313" key="3">
    <source>
        <dbReference type="EMBL" id="SFK87954.1"/>
    </source>
</evidence>
<protein>
    <submittedName>
        <fullName evidence="3">Uncharacterized protein</fullName>
    </submittedName>
</protein>
<evidence type="ECO:0000256" key="2">
    <source>
        <dbReference type="SAM" id="Phobius"/>
    </source>
</evidence>
<keyword evidence="2" id="KW-0472">Membrane</keyword>
<keyword evidence="4" id="KW-1185">Reference proteome</keyword>
<sequence>MSNNVKLVPRCTDDQILKLFDRLAVELEFSNFNFYLYGSEIRIDGPSRKKLRDEIANKSGFSIRYGDSNRRPDEPAQNQNLFSLTFERGQRVQGGLQSSLHTDSITFNQGHLIHPETAIKINEIIETELGASLTSSFTGIDDTRLGELSRNHQQFLDGMRRQLSAVGEELTKARIEGERELRERKGELDRAAKEEKAKLFAEYEARVSAIKAEKAKLEEREKQLDDRNNTHARRDLQKNLQEHLAAYKTKFQLTEDTRKLRQPVIRTVIAIESVCILLLAIIFLLPPQGPDFWDKAFFWLKSFGVTFVATGTAVWFLRWLTQWSARHADAEFQLRQLELDISRASWVVETTFEWKASQDSTIPVQLLDAISRNLFISGESRHEAADSPADHLASALLGDASRVKLKSGDHEIELDRAAIKRAKRPHERE</sequence>
<dbReference type="OrthoDB" id="5916216at2"/>